<organism evidence="11 12">
    <name type="scientific">Rhodovulum marinum</name>
    <dbReference type="NCBI Taxonomy" id="320662"/>
    <lineage>
        <taxon>Bacteria</taxon>
        <taxon>Pseudomonadati</taxon>
        <taxon>Pseudomonadota</taxon>
        <taxon>Alphaproteobacteria</taxon>
        <taxon>Rhodobacterales</taxon>
        <taxon>Paracoccaceae</taxon>
        <taxon>Rhodovulum</taxon>
    </lineage>
</organism>
<dbReference type="GO" id="GO:0006526">
    <property type="term" value="P:L-arginine biosynthetic process"/>
    <property type="evidence" value="ECO:0007669"/>
    <property type="project" value="UniProtKB-KW"/>
</dbReference>
<dbReference type="EMBL" id="SLXP01000002">
    <property type="protein sequence ID" value="TCP43027.1"/>
    <property type="molecule type" value="Genomic_DNA"/>
</dbReference>
<dbReference type="InterPro" id="IPR002933">
    <property type="entry name" value="Peptidase_M20"/>
</dbReference>
<accession>A0A4R2Q398</accession>
<evidence type="ECO:0000256" key="8">
    <source>
        <dbReference type="ARBA" id="ARBA00022833"/>
    </source>
</evidence>
<dbReference type="PANTHER" id="PTHR43808:SF31">
    <property type="entry name" value="N-ACETYL-L-CITRULLINE DEACETYLASE"/>
    <property type="match status" value="1"/>
</dbReference>
<keyword evidence="9" id="KW-0170">Cobalt</keyword>
<keyword evidence="4" id="KW-0055">Arginine biosynthesis</keyword>
<dbReference type="InterPro" id="IPR050072">
    <property type="entry name" value="Peptidase_M20A"/>
</dbReference>
<dbReference type="Gene3D" id="3.30.70.360">
    <property type="match status" value="1"/>
</dbReference>
<dbReference type="NCBIfam" id="NF005710">
    <property type="entry name" value="PRK07522.1"/>
    <property type="match status" value="1"/>
</dbReference>
<evidence type="ECO:0000256" key="1">
    <source>
        <dbReference type="ARBA" id="ARBA00001947"/>
    </source>
</evidence>
<evidence type="ECO:0000256" key="7">
    <source>
        <dbReference type="ARBA" id="ARBA00022801"/>
    </source>
</evidence>
<comment type="similarity">
    <text evidence="2">Belongs to the peptidase M20A family. ArgE subfamily.</text>
</comment>
<dbReference type="InterPro" id="IPR036264">
    <property type="entry name" value="Bact_exopeptidase_dim_dom"/>
</dbReference>
<dbReference type="NCBIfam" id="TIGR01892">
    <property type="entry name" value="AcOrn-deacetyl"/>
    <property type="match status" value="1"/>
</dbReference>
<evidence type="ECO:0000256" key="9">
    <source>
        <dbReference type="ARBA" id="ARBA00023285"/>
    </source>
</evidence>
<name>A0A4R2Q398_9RHOB</name>
<evidence type="ECO:0000313" key="11">
    <source>
        <dbReference type="EMBL" id="TCP43027.1"/>
    </source>
</evidence>
<evidence type="ECO:0000259" key="10">
    <source>
        <dbReference type="Pfam" id="PF07687"/>
    </source>
</evidence>
<comment type="caution">
    <text evidence="11">The sequence shown here is derived from an EMBL/GenBank/DDBJ whole genome shotgun (WGS) entry which is preliminary data.</text>
</comment>
<dbReference type="Gene3D" id="3.40.630.10">
    <property type="entry name" value="Zn peptidases"/>
    <property type="match status" value="1"/>
</dbReference>
<dbReference type="Pfam" id="PF07687">
    <property type="entry name" value="M20_dimer"/>
    <property type="match status" value="1"/>
</dbReference>
<dbReference type="PROSITE" id="PS00759">
    <property type="entry name" value="ARGE_DAPE_CPG2_2"/>
    <property type="match status" value="1"/>
</dbReference>
<keyword evidence="8" id="KW-0862">Zinc</keyword>
<dbReference type="Pfam" id="PF01546">
    <property type="entry name" value="Peptidase_M20"/>
    <property type="match status" value="1"/>
</dbReference>
<keyword evidence="5" id="KW-0028">Amino-acid biosynthesis</keyword>
<dbReference type="OrthoDB" id="9809784at2"/>
<evidence type="ECO:0000256" key="3">
    <source>
        <dbReference type="ARBA" id="ARBA00022490"/>
    </source>
</evidence>
<protein>
    <submittedName>
        <fullName evidence="11">Acetylornithine deacetylase</fullName>
    </submittedName>
</protein>
<dbReference type="PANTHER" id="PTHR43808">
    <property type="entry name" value="ACETYLORNITHINE DEACETYLASE"/>
    <property type="match status" value="1"/>
</dbReference>
<evidence type="ECO:0000313" key="12">
    <source>
        <dbReference type="Proteomes" id="UP000294835"/>
    </source>
</evidence>
<comment type="cofactor">
    <cofactor evidence="1">
        <name>Zn(2+)</name>
        <dbReference type="ChEBI" id="CHEBI:29105"/>
    </cofactor>
</comment>
<evidence type="ECO:0000256" key="2">
    <source>
        <dbReference type="ARBA" id="ARBA00005691"/>
    </source>
</evidence>
<evidence type="ECO:0000256" key="5">
    <source>
        <dbReference type="ARBA" id="ARBA00022605"/>
    </source>
</evidence>
<reference evidence="11 12" key="1">
    <citation type="submission" date="2019-03" db="EMBL/GenBank/DDBJ databases">
        <title>Genomic Encyclopedia of Type Strains, Phase IV (KMG-IV): sequencing the most valuable type-strain genomes for metagenomic binning, comparative biology and taxonomic classification.</title>
        <authorList>
            <person name="Goeker M."/>
        </authorList>
    </citation>
    <scope>NUCLEOTIDE SEQUENCE [LARGE SCALE GENOMIC DNA]</scope>
    <source>
        <strain evidence="11 12">DSM 18063</strain>
    </source>
</reference>
<dbReference type="GO" id="GO:0046872">
    <property type="term" value="F:metal ion binding"/>
    <property type="evidence" value="ECO:0007669"/>
    <property type="project" value="UniProtKB-KW"/>
</dbReference>
<evidence type="ECO:0000256" key="4">
    <source>
        <dbReference type="ARBA" id="ARBA00022571"/>
    </source>
</evidence>
<dbReference type="AlphaFoldDB" id="A0A4R2Q398"/>
<dbReference type="RefSeq" id="WP_132460886.1">
    <property type="nucleotide sequence ID" value="NZ_SLXP01000002.1"/>
</dbReference>
<dbReference type="CDD" id="cd03894">
    <property type="entry name" value="M20_ArgE"/>
    <property type="match status" value="1"/>
</dbReference>
<keyword evidence="12" id="KW-1185">Reference proteome</keyword>
<dbReference type="SUPFAM" id="SSF53187">
    <property type="entry name" value="Zn-dependent exopeptidases"/>
    <property type="match status" value="1"/>
</dbReference>
<keyword evidence="3" id="KW-0963">Cytoplasm</keyword>
<proteinExistence type="inferred from homology"/>
<dbReference type="InterPro" id="IPR001261">
    <property type="entry name" value="ArgE/DapE_CS"/>
</dbReference>
<dbReference type="InterPro" id="IPR010169">
    <property type="entry name" value="AcOrn-deacetyl"/>
</dbReference>
<keyword evidence="7" id="KW-0378">Hydrolase</keyword>
<keyword evidence="6" id="KW-0479">Metal-binding</keyword>
<dbReference type="SUPFAM" id="SSF55031">
    <property type="entry name" value="Bacterial exopeptidase dimerisation domain"/>
    <property type="match status" value="1"/>
</dbReference>
<dbReference type="InterPro" id="IPR011650">
    <property type="entry name" value="Peptidase_M20_dimer"/>
</dbReference>
<sequence>MTPLAQTRSILSDLVAFPTVSSDSNLEMIVHIAAMLGELGAHVDLFHDESGHKANLFATLGPREAGGGIVLSGHTDVVPVTDQDWSSNPFEMVEKDGRLFGRGTCDMKGFIACTLAMAPGFAALDLKRPLHFAFTHDEEVGCLGGQALVRELAARGIRPEVAIIGEPTEMRIVEAHKGCCEYTVEFHGLEGHGSNPEAGVNAAEAAVRYVTRLMELAEALKGRTPHNSPFTPPWTTINLGRIAGGHAHNVIPGRAEVEWEMRPVQQSDIGFVKDAMARHVEDVLLPGMRAVDPGASILTEVIGEVVGLEPMDDSAARRLLADLTGQVRAETVPFSTEAGLFQSIGCAAAVCGPGSIAQAHKPDEYVSLDQLSQCLDMLEGLSGVLTAA</sequence>
<evidence type="ECO:0000256" key="6">
    <source>
        <dbReference type="ARBA" id="ARBA00022723"/>
    </source>
</evidence>
<dbReference type="GO" id="GO:0008777">
    <property type="term" value="F:acetylornithine deacetylase activity"/>
    <property type="evidence" value="ECO:0007669"/>
    <property type="project" value="TreeGrafter"/>
</dbReference>
<feature type="domain" description="Peptidase M20 dimerisation" evidence="10">
    <location>
        <begin position="175"/>
        <end position="286"/>
    </location>
</feature>
<dbReference type="Proteomes" id="UP000294835">
    <property type="component" value="Unassembled WGS sequence"/>
</dbReference>
<gene>
    <name evidence="11" type="ORF">EV662_102219</name>
</gene>